<reference evidence="2" key="1">
    <citation type="submission" date="2017-08" db="EMBL/GenBank/DDBJ databases">
        <authorList>
            <person name="Imhoff J.F."/>
            <person name="Rahn T."/>
            <person name="Kuenzel S."/>
            <person name="Neulinger S.C."/>
        </authorList>
    </citation>
    <scope>NUCLEOTIDE SEQUENCE</scope>
    <source>
        <strain evidence="2">DSM 11080</strain>
    </source>
</reference>
<gene>
    <name evidence="2" type="ORF">CKO40_03310</name>
</gene>
<reference evidence="2" key="2">
    <citation type="journal article" date="2020" name="Microorganisms">
        <title>Osmotic Adaptation and Compatible Solute Biosynthesis of Phototrophic Bacteria as Revealed from Genome Analyses.</title>
        <authorList>
            <person name="Imhoff J.F."/>
            <person name="Rahn T."/>
            <person name="Kunzel S."/>
            <person name="Keller A."/>
            <person name="Neulinger S.C."/>
        </authorList>
    </citation>
    <scope>NUCLEOTIDE SEQUENCE</scope>
    <source>
        <strain evidence="2">DSM 11080</strain>
    </source>
</reference>
<dbReference type="Proteomes" id="UP001296776">
    <property type="component" value="Unassembled WGS sequence"/>
</dbReference>
<accession>A0AAJ0X8W8</accession>
<name>A0AAJ0X8W8_9GAMM</name>
<evidence type="ECO:0000256" key="1">
    <source>
        <dbReference type="SAM" id="SignalP"/>
    </source>
</evidence>
<keyword evidence="1" id="KW-0732">Signal</keyword>
<feature type="signal peptide" evidence="1">
    <location>
        <begin position="1"/>
        <end position="18"/>
    </location>
</feature>
<dbReference type="RefSeq" id="WP_200344713.1">
    <property type="nucleotide sequence ID" value="NZ_NRSJ01000004.1"/>
</dbReference>
<comment type="caution">
    <text evidence="2">The sequence shown here is derived from an EMBL/GenBank/DDBJ whole genome shotgun (WGS) entry which is preliminary data.</text>
</comment>
<proteinExistence type="predicted"/>
<feature type="chain" id="PRO_5042569803" description="DUF2946 domain-containing protein" evidence="1">
    <location>
        <begin position="19"/>
        <end position="118"/>
    </location>
</feature>
<sequence>MRITLLVCLAMLQLQVYAAGTLMCQHADHAVPGSSGALSAACPHAGAAQQAEVVDVAEVQGDCQKCVLDLCVLGGFGLPAQHLGLALVPPSLPIPGEQRHFYRFLPDPGLKPPIAISG</sequence>
<dbReference type="EMBL" id="NRSJ01000004">
    <property type="protein sequence ID" value="MBK1703608.1"/>
    <property type="molecule type" value="Genomic_DNA"/>
</dbReference>
<organism evidence="2 3">
    <name type="scientific">Halochromatium glycolicum</name>
    <dbReference type="NCBI Taxonomy" id="85075"/>
    <lineage>
        <taxon>Bacteria</taxon>
        <taxon>Pseudomonadati</taxon>
        <taxon>Pseudomonadota</taxon>
        <taxon>Gammaproteobacteria</taxon>
        <taxon>Chromatiales</taxon>
        <taxon>Chromatiaceae</taxon>
        <taxon>Halochromatium</taxon>
    </lineage>
</organism>
<evidence type="ECO:0008006" key="4">
    <source>
        <dbReference type="Google" id="ProtNLM"/>
    </source>
</evidence>
<evidence type="ECO:0000313" key="3">
    <source>
        <dbReference type="Proteomes" id="UP001296776"/>
    </source>
</evidence>
<keyword evidence="3" id="KW-1185">Reference proteome</keyword>
<protein>
    <recommendedName>
        <fullName evidence="4">DUF2946 domain-containing protein</fullName>
    </recommendedName>
</protein>
<evidence type="ECO:0000313" key="2">
    <source>
        <dbReference type="EMBL" id="MBK1703608.1"/>
    </source>
</evidence>
<dbReference type="AlphaFoldDB" id="A0AAJ0X8W8"/>